<evidence type="ECO:0000313" key="1">
    <source>
        <dbReference type="EMBL" id="MBL0683430.1"/>
    </source>
</evidence>
<dbReference type="RefSeq" id="WP_201918431.1">
    <property type="nucleotide sequence ID" value="NZ_BAABAX010000005.1"/>
</dbReference>
<dbReference type="AlphaFoldDB" id="A0A936ZWV0"/>
<keyword evidence="2" id="KW-1185">Reference proteome</keyword>
<proteinExistence type="predicted"/>
<accession>A0A936ZWV0</accession>
<protein>
    <submittedName>
        <fullName evidence="1">Uncharacterized protein</fullName>
    </submittedName>
</protein>
<dbReference type="Proteomes" id="UP000651057">
    <property type="component" value="Unassembled WGS sequence"/>
</dbReference>
<dbReference type="EMBL" id="JAERQJ010000003">
    <property type="protein sequence ID" value="MBL0683430.1"/>
    <property type="molecule type" value="Genomic_DNA"/>
</dbReference>
<reference evidence="1" key="1">
    <citation type="submission" date="2021-01" db="EMBL/GenBank/DDBJ databases">
        <authorList>
            <person name="Zhong Y.L."/>
        </authorList>
    </citation>
    <scope>NUCLEOTIDE SEQUENCE</scope>
    <source>
        <strain evidence="1">KCTC 23302</strain>
    </source>
</reference>
<comment type="caution">
    <text evidence="1">The sequence shown here is derived from an EMBL/GenBank/DDBJ whole genome shotgun (WGS) entry which is preliminary data.</text>
</comment>
<sequence length="199" mass="22818">MKNNHIFLILFILICQTGFSQLFHFHINNNDGPTRRKLGQLILTLTSKNTALGITNAALNNALISHRNHLRKNYSRNSFDRKDNFLLNSAGSATLSLGTSVLSRYPKLPYMTKTKRDYIEAITMDKAILLGLQYIDARKVKSGRRQEIYRLRGELIREFSKNDKEARKILLFSAAGWSIVNYATFSEMIRTLKAVETTF</sequence>
<name>A0A936ZWV0_9FLAO</name>
<evidence type="ECO:0000313" key="2">
    <source>
        <dbReference type="Proteomes" id="UP000651057"/>
    </source>
</evidence>
<gene>
    <name evidence="1" type="ORF">JJQ60_07875</name>
</gene>
<organism evidence="1 2">
    <name type="scientific">Aquimarina mytili</name>
    <dbReference type="NCBI Taxonomy" id="874423"/>
    <lineage>
        <taxon>Bacteria</taxon>
        <taxon>Pseudomonadati</taxon>
        <taxon>Bacteroidota</taxon>
        <taxon>Flavobacteriia</taxon>
        <taxon>Flavobacteriales</taxon>
        <taxon>Flavobacteriaceae</taxon>
        <taxon>Aquimarina</taxon>
    </lineage>
</organism>